<dbReference type="AlphaFoldDB" id="A0AAW2X6G9"/>
<evidence type="ECO:0000313" key="2">
    <source>
        <dbReference type="EMBL" id="KAL0449363.1"/>
    </source>
</evidence>
<sequence length="59" mass="6430">MSSLHRIRSGGGGKKKVRRATEFVQEALRSEQGSSGTSPREQAGGAAEEQWMLPMRRSA</sequence>
<reference evidence="2" key="2">
    <citation type="journal article" date="2024" name="Plant">
        <title>Genomic evolution and insights into agronomic trait innovations of Sesamum species.</title>
        <authorList>
            <person name="Miao H."/>
            <person name="Wang L."/>
            <person name="Qu L."/>
            <person name="Liu H."/>
            <person name="Sun Y."/>
            <person name="Le M."/>
            <person name="Wang Q."/>
            <person name="Wei S."/>
            <person name="Zheng Y."/>
            <person name="Lin W."/>
            <person name="Duan Y."/>
            <person name="Cao H."/>
            <person name="Xiong S."/>
            <person name="Wang X."/>
            <person name="Wei L."/>
            <person name="Li C."/>
            <person name="Ma Q."/>
            <person name="Ju M."/>
            <person name="Zhao R."/>
            <person name="Li G."/>
            <person name="Mu C."/>
            <person name="Tian Q."/>
            <person name="Mei H."/>
            <person name="Zhang T."/>
            <person name="Gao T."/>
            <person name="Zhang H."/>
        </authorList>
    </citation>
    <scope>NUCLEOTIDE SEQUENCE</scope>
    <source>
        <strain evidence="2">KEN1</strain>
    </source>
</reference>
<proteinExistence type="predicted"/>
<protein>
    <submittedName>
        <fullName evidence="2">Uncharacterized protein</fullName>
    </submittedName>
</protein>
<comment type="caution">
    <text evidence="2">The sequence shown here is derived from an EMBL/GenBank/DDBJ whole genome shotgun (WGS) entry which is preliminary data.</text>
</comment>
<name>A0AAW2X6G9_9LAMI</name>
<organism evidence="2">
    <name type="scientific">Sesamum latifolium</name>
    <dbReference type="NCBI Taxonomy" id="2727402"/>
    <lineage>
        <taxon>Eukaryota</taxon>
        <taxon>Viridiplantae</taxon>
        <taxon>Streptophyta</taxon>
        <taxon>Embryophyta</taxon>
        <taxon>Tracheophyta</taxon>
        <taxon>Spermatophyta</taxon>
        <taxon>Magnoliopsida</taxon>
        <taxon>eudicotyledons</taxon>
        <taxon>Gunneridae</taxon>
        <taxon>Pentapetalae</taxon>
        <taxon>asterids</taxon>
        <taxon>lamiids</taxon>
        <taxon>Lamiales</taxon>
        <taxon>Pedaliaceae</taxon>
        <taxon>Sesamum</taxon>
    </lineage>
</organism>
<feature type="region of interest" description="Disordered" evidence="1">
    <location>
        <begin position="1"/>
        <end position="59"/>
    </location>
</feature>
<accession>A0AAW2X6G9</accession>
<dbReference type="EMBL" id="JACGWN010000005">
    <property type="protein sequence ID" value="KAL0449363.1"/>
    <property type="molecule type" value="Genomic_DNA"/>
</dbReference>
<reference evidence="2" key="1">
    <citation type="submission" date="2020-06" db="EMBL/GenBank/DDBJ databases">
        <authorList>
            <person name="Li T."/>
            <person name="Hu X."/>
            <person name="Zhang T."/>
            <person name="Song X."/>
            <person name="Zhang H."/>
            <person name="Dai N."/>
            <person name="Sheng W."/>
            <person name="Hou X."/>
            <person name="Wei L."/>
        </authorList>
    </citation>
    <scope>NUCLEOTIDE SEQUENCE</scope>
    <source>
        <strain evidence="2">KEN1</strain>
        <tissue evidence="2">Leaf</tissue>
    </source>
</reference>
<feature type="compositionally biased region" description="Basic residues" evidence="1">
    <location>
        <begin position="1"/>
        <end position="18"/>
    </location>
</feature>
<evidence type="ECO:0000256" key="1">
    <source>
        <dbReference type="SAM" id="MobiDB-lite"/>
    </source>
</evidence>
<feature type="compositionally biased region" description="Polar residues" evidence="1">
    <location>
        <begin position="31"/>
        <end position="40"/>
    </location>
</feature>
<gene>
    <name evidence="2" type="ORF">Slati_1492700</name>
</gene>